<evidence type="ECO:0000256" key="4">
    <source>
        <dbReference type="ARBA" id="ARBA00022801"/>
    </source>
</evidence>
<dbReference type="Pfam" id="PF04258">
    <property type="entry name" value="Peptidase_A22B"/>
    <property type="match status" value="1"/>
</dbReference>
<feature type="transmembrane region" description="Helical" evidence="9">
    <location>
        <begin position="215"/>
        <end position="238"/>
    </location>
</feature>
<evidence type="ECO:0000256" key="5">
    <source>
        <dbReference type="ARBA" id="ARBA00022824"/>
    </source>
</evidence>
<dbReference type="EMBL" id="HBEC01009247">
    <property type="protein sequence ID" value="CAD8284196.1"/>
    <property type="molecule type" value="Transcribed_RNA"/>
</dbReference>
<dbReference type="PANTHER" id="PTHR12174">
    <property type="entry name" value="SIGNAL PEPTIDE PEPTIDASE"/>
    <property type="match status" value="1"/>
</dbReference>
<evidence type="ECO:0000256" key="8">
    <source>
        <dbReference type="SAM" id="MobiDB-lite"/>
    </source>
</evidence>
<protein>
    <recommendedName>
        <fullName evidence="11">Signal peptide peptidase</fullName>
    </recommendedName>
</protein>
<evidence type="ECO:0000256" key="6">
    <source>
        <dbReference type="ARBA" id="ARBA00022989"/>
    </source>
</evidence>
<proteinExistence type="inferred from homology"/>
<reference evidence="10" key="1">
    <citation type="submission" date="2021-01" db="EMBL/GenBank/DDBJ databases">
        <authorList>
            <person name="Corre E."/>
            <person name="Pelletier E."/>
            <person name="Niang G."/>
            <person name="Scheremetjew M."/>
            <person name="Finn R."/>
            <person name="Kale V."/>
            <person name="Holt S."/>
            <person name="Cochrane G."/>
            <person name="Meng A."/>
            <person name="Brown T."/>
            <person name="Cohen L."/>
        </authorList>
    </citation>
    <scope>NUCLEOTIDE SEQUENCE</scope>
    <source>
        <strain evidence="10">CCMP219</strain>
    </source>
</reference>
<feature type="region of interest" description="Disordered" evidence="8">
    <location>
        <begin position="356"/>
        <end position="381"/>
    </location>
</feature>
<keyword evidence="3 9" id="KW-0812">Transmembrane</keyword>
<dbReference type="PANTHER" id="PTHR12174:SF23">
    <property type="entry name" value="MINOR HISTOCOMPATIBILITY ANTIGEN H13"/>
    <property type="match status" value="1"/>
</dbReference>
<evidence type="ECO:0000256" key="7">
    <source>
        <dbReference type="ARBA" id="ARBA00023136"/>
    </source>
</evidence>
<evidence type="ECO:0000256" key="2">
    <source>
        <dbReference type="ARBA" id="ARBA00006859"/>
    </source>
</evidence>
<name>A0A7R9YSD9_9CHLO</name>
<dbReference type="GO" id="GO:0033619">
    <property type="term" value="P:membrane protein proteolysis"/>
    <property type="evidence" value="ECO:0007669"/>
    <property type="project" value="TreeGrafter"/>
</dbReference>
<feature type="transmembrane region" description="Helical" evidence="9">
    <location>
        <begin position="324"/>
        <end position="342"/>
    </location>
</feature>
<feature type="transmembrane region" description="Helical" evidence="9">
    <location>
        <begin position="265"/>
        <end position="284"/>
    </location>
</feature>
<dbReference type="InterPro" id="IPR007369">
    <property type="entry name" value="Peptidase_A22B_SPP"/>
</dbReference>
<evidence type="ECO:0008006" key="11">
    <source>
        <dbReference type="Google" id="ProtNLM"/>
    </source>
</evidence>
<keyword evidence="6 9" id="KW-1133">Transmembrane helix</keyword>
<dbReference type="InterPro" id="IPR006639">
    <property type="entry name" value="Preselin/SPP"/>
</dbReference>
<sequence length="381" mass="41854">MTAADHDEQAKARMYFSQYSSDKPAAKAHLLLAAVATAPLLVYIPVNFNIIVTAALTVYCGCWRSVKPAPSTEAMTNKEAMRFPIVGSCVLLSLFLLFKFLPAWIVNTLLAGYIGAIGVLVLTSAATPYFQDYFPEALVEMQFNAPPFKIPYLIDATEERLTATVPEICLGVLSACFCAWYFSTKFFFANNVLGMAFSLEGIEHLSLGSVHTGTILLVGLFFYDIFWVFCTPVMVSVAQKFDAPIKLLFPRLLDAASAEAGKRPMAMLGLGDIVIPGIFVALMLRYDVRSGFRTKYFQSCFGGYVLGLCTTIFVMTYFNAAQPALLYIVPGILGCTGLHAYISGEFMKVFNFKESEEDDGEGTDANGDAQDEQKDETKKSK</sequence>
<dbReference type="GO" id="GO:0098554">
    <property type="term" value="C:cytoplasmic side of endoplasmic reticulum membrane"/>
    <property type="evidence" value="ECO:0007669"/>
    <property type="project" value="TreeGrafter"/>
</dbReference>
<keyword evidence="4" id="KW-0378">Hydrolase</keyword>
<dbReference type="AlphaFoldDB" id="A0A7R9YSD9"/>
<evidence type="ECO:0000256" key="9">
    <source>
        <dbReference type="SAM" id="Phobius"/>
    </source>
</evidence>
<accession>A0A7R9YSD9</accession>
<organism evidence="10">
    <name type="scientific">Chlamydomonas euryale</name>
    <dbReference type="NCBI Taxonomy" id="1486919"/>
    <lineage>
        <taxon>Eukaryota</taxon>
        <taxon>Viridiplantae</taxon>
        <taxon>Chlorophyta</taxon>
        <taxon>core chlorophytes</taxon>
        <taxon>Chlorophyceae</taxon>
        <taxon>CS clade</taxon>
        <taxon>Chlamydomonadales</taxon>
        <taxon>Chlamydomonadaceae</taxon>
        <taxon>Chlamydomonas</taxon>
    </lineage>
</organism>
<dbReference type="GO" id="GO:0098553">
    <property type="term" value="C:lumenal side of endoplasmic reticulum membrane"/>
    <property type="evidence" value="ECO:0007669"/>
    <property type="project" value="TreeGrafter"/>
</dbReference>
<evidence type="ECO:0000256" key="1">
    <source>
        <dbReference type="ARBA" id="ARBA00004477"/>
    </source>
</evidence>
<feature type="transmembrane region" description="Helical" evidence="9">
    <location>
        <begin position="296"/>
        <end position="318"/>
    </location>
</feature>
<feature type="transmembrane region" description="Helical" evidence="9">
    <location>
        <begin position="111"/>
        <end position="130"/>
    </location>
</feature>
<dbReference type="GO" id="GO:0006465">
    <property type="term" value="P:signal peptide processing"/>
    <property type="evidence" value="ECO:0007669"/>
    <property type="project" value="TreeGrafter"/>
</dbReference>
<dbReference type="SMART" id="SM00730">
    <property type="entry name" value="PSN"/>
    <property type="match status" value="1"/>
</dbReference>
<dbReference type="GO" id="GO:0042500">
    <property type="term" value="F:aspartic endopeptidase activity, intramembrane cleaving"/>
    <property type="evidence" value="ECO:0007669"/>
    <property type="project" value="InterPro"/>
</dbReference>
<feature type="compositionally biased region" description="Basic and acidic residues" evidence="8">
    <location>
        <begin position="371"/>
        <end position="381"/>
    </location>
</feature>
<evidence type="ECO:0000313" key="10">
    <source>
        <dbReference type="EMBL" id="CAD8284196.1"/>
    </source>
</evidence>
<keyword evidence="7 9" id="KW-0472">Membrane</keyword>
<comment type="subcellular location">
    <subcellularLocation>
        <location evidence="1">Endoplasmic reticulum membrane</location>
        <topology evidence="1">Multi-pass membrane protein</topology>
    </subcellularLocation>
</comment>
<comment type="similarity">
    <text evidence="2">Belongs to the peptidase A22B family.</text>
</comment>
<keyword evidence="5" id="KW-0256">Endoplasmic reticulum</keyword>
<gene>
    <name evidence="10" type="ORF">CEUR00632_LOCUS4231</name>
</gene>
<evidence type="ECO:0000256" key="3">
    <source>
        <dbReference type="ARBA" id="ARBA00022692"/>
    </source>
</evidence>
<feature type="transmembrane region" description="Helical" evidence="9">
    <location>
        <begin position="83"/>
        <end position="105"/>
    </location>
</feature>
<feature type="transmembrane region" description="Helical" evidence="9">
    <location>
        <begin position="40"/>
        <end position="62"/>
    </location>
</feature>